<dbReference type="InterPro" id="IPR009959">
    <property type="entry name" value="Cyclase_SnoaL-like"/>
</dbReference>
<dbReference type="SUPFAM" id="SSF54427">
    <property type="entry name" value="NTF2-like"/>
    <property type="match status" value="1"/>
</dbReference>
<dbReference type="InterPro" id="IPR032710">
    <property type="entry name" value="NTF2-like_dom_sf"/>
</dbReference>
<proteinExistence type="predicted"/>
<dbReference type="OrthoDB" id="3657563at2759"/>
<dbReference type="GO" id="GO:0030638">
    <property type="term" value="P:polyketide metabolic process"/>
    <property type="evidence" value="ECO:0007669"/>
    <property type="project" value="InterPro"/>
</dbReference>
<protein>
    <recommendedName>
        <fullName evidence="3">SnoaL-like domain-containing protein</fullName>
    </recommendedName>
</protein>
<name>A0A2K0SZY3_9HYPO</name>
<reference evidence="1 2" key="1">
    <citation type="submission" date="2017-02" db="EMBL/GenBank/DDBJ databases">
        <title>Genomes of Trichoderma spp. with biocontrol activity.</title>
        <authorList>
            <person name="Gardiner D."/>
            <person name="Kazan K."/>
            <person name="Vos C."/>
            <person name="Harvey P."/>
        </authorList>
    </citation>
    <scope>NUCLEOTIDE SEQUENCE [LARGE SCALE GENOMIC DNA]</scope>
    <source>
        <strain evidence="1 2">A5MH</strain>
    </source>
</reference>
<dbReference type="Pfam" id="PF07366">
    <property type="entry name" value="SnoaL"/>
    <property type="match status" value="1"/>
</dbReference>
<dbReference type="Proteomes" id="UP000236546">
    <property type="component" value="Unassembled WGS sequence"/>
</dbReference>
<gene>
    <name evidence="1" type="ORF">TGAMA5MH_09055</name>
</gene>
<dbReference type="EMBL" id="MTYH01000098">
    <property type="protein sequence ID" value="PNP38832.1"/>
    <property type="molecule type" value="Genomic_DNA"/>
</dbReference>
<evidence type="ECO:0000313" key="1">
    <source>
        <dbReference type="EMBL" id="PNP38832.1"/>
    </source>
</evidence>
<accession>A0A2K0SZY3</accession>
<dbReference type="AlphaFoldDB" id="A0A2K0SZY3"/>
<evidence type="ECO:0000313" key="2">
    <source>
        <dbReference type="Proteomes" id="UP000236546"/>
    </source>
</evidence>
<dbReference type="PANTHER" id="PTHR38436">
    <property type="entry name" value="POLYKETIDE CYCLASE SNOAL-LIKE DOMAIN"/>
    <property type="match status" value="1"/>
</dbReference>
<dbReference type="PANTHER" id="PTHR38436:SF1">
    <property type="entry name" value="ESTER CYCLASE"/>
    <property type="match status" value="1"/>
</dbReference>
<dbReference type="Gene3D" id="3.10.450.50">
    <property type="match status" value="1"/>
</dbReference>
<organism evidence="1 2">
    <name type="scientific">Trichoderma gamsii</name>
    <dbReference type="NCBI Taxonomy" id="398673"/>
    <lineage>
        <taxon>Eukaryota</taxon>
        <taxon>Fungi</taxon>
        <taxon>Dikarya</taxon>
        <taxon>Ascomycota</taxon>
        <taxon>Pezizomycotina</taxon>
        <taxon>Sordariomycetes</taxon>
        <taxon>Hypocreomycetidae</taxon>
        <taxon>Hypocreales</taxon>
        <taxon>Hypocreaceae</taxon>
        <taxon>Trichoderma</taxon>
    </lineage>
</organism>
<evidence type="ECO:0008006" key="3">
    <source>
        <dbReference type="Google" id="ProtNLM"/>
    </source>
</evidence>
<comment type="caution">
    <text evidence="1">The sequence shown here is derived from an EMBL/GenBank/DDBJ whole genome shotgun (WGS) entry which is preliminary data.</text>
</comment>
<sequence length="178" mass="19978">MEALSVPELNRQVVTRYFQEFWTNGNADIVDELCDDNVTIFYPMHGRMVGKTAAKEVIARFKQVSFSMNWVIRYANSRNSPQSFPDVSFRLLSPFPLIAESDYVVARWFGGGKHTGPAFYELPVGSLPTPNTGKEMRFSGTTIYRLQNGKIIEETGEESGLVALQQLGLIKMNDGFAP</sequence>